<keyword evidence="1" id="KW-0238">DNA-binding</keyword>
<dbReference type="SUPFAM" id="SSF47413">
    <property type="entry name" value="lambda repressor-like DNA-binding domains"/>
    <property type="match status" value="1"/>
</dbReference>
<dbReference type="Proteomes" id="UP000831880">
    <property type="component" value="Chromosome"/>
</dbReference>
<dbReference type="SMART" id="SM00530">
    <property type="entry name" value="HTH_XRE"/>
    <property type="match status" value="1"/>
</dbReference>
<dbReference type="PANTHER" id="PTHR46558:SF4">
    <property type="entry name" value="DNA-BIDING PHAGE PROTEIN"/>
    <property type="match status" value="1"/>
</dbReference>
<protein>
    <submittedName>
        <fullName evidence="3">Helix-turn-helix domain-containing protein</fullName>
    </submittedName>
</protein>
<keyword evidence="4" id="KW-1185">Reference proteome</keyword>
<proteinExistence type="predicted"/>
<accession>A0ABY4GTY2</accession>
<dbReference type="InterPro" id="IPR001387">
    <property type="entry name" value="Cro/C1-type_HTH"/>
</dbReference>
<evidence type="ECO:0000313" key="4">
    <source>
        <dbReference type="Proteomes" id="UP000831880"/>
    </source>
</evidence>
<dbReference type="Gene3D" id="1.10.260.40">
    <property type="entry name" value="lambda repressor-like DNA-binding domains"/>
    <property type="match status" value="1"/>
</dbReference>
<dbReference type="PANTHER" id="PTHR46558">
    <property type="entry name" value="TRACRIPTIONAL REGULATORY PROTEIN-RELATED-RELATED"/>
    <property type="match status" value="1"/>
</dbReference>
<dbReference type="RefSeq" id="WP_244751092.1">
    <property type="nucleotide sequence ID" value="NZ_CP095074.1"/>
</dbReference>
<gene>
    <name evidence="3" type="ORF">MUO14_12885</name>
</gene>
<evidence type="ECO:0000313" key="3">
    <source>
        <dbReference type="EMBL" id="UOQ91479.1"/>
    </source>
</evidence>
<evidence type="ECO:0000259" key="2">
    <source>
        <dbReference type="PROSITE" id="PS50943"/>
    </source>
</evidence>
<dbReference type="CDD" id="cd00093">
    <property type="entry name" value="HTH_XRE"/>
    <property type="match status" value="1"/>
</dbReference>
<reference evidence="3 4" key="1">
    <citation type="submission" date="2022-04" db="EMBL/GenBank/DDBJ databases">
        <title>Halobacillus sp. isolated from saltern.</title>
        <authorList>
            <person name="Won M."/>
            <person name="Lee C.-M."/>
            <person name="Woen H.-Y."/>
            <person name="Kwon S.-W."/>
        </authorList>
    </citation>
    <scope>NUCLEOTIDE SEQUENCE [LARGE SCALE GENOMIC DNA]</scope>
    <source>
        <strain evidence="3 4">SSTM10-2</strain>
    </source>
</reference>
<dbReference type="Pfam" id="PF01381">
    <property type="entry name" value="HTH_3"/>
    <property type="match status" value="1"/>
</dbReference>
<dbReference type="EMBL" id="CP095074">
    <property type="protein sequence ID" value="UOQ91479.1"/>
    <property type="molecule type" value="Genomic_DNA"/>
</dbReference>
<dbReference type="PROSITE" id="PS50943">
    <property type="entry name" value="HTH_CROC1"/>
    <property type="match status" value="1"/>
</dbReference>
<sequence length="78" mass="8824">MKNKRLKEARIQANMSQTQLSECLGYKGKQSVANWENGYSTPTLKVAICLAEVLGKDVSYLFGHKVQVSHTKKREIKI</sequence>
<name>A0ABY4GTY2_9BACI</name>
<evidence type="ECO:0000256" key="1">
    <source>
        <dbReference type="ARBA" id="ARBA00023125"/>
    </source>
</evidence>
<dbReference type="InterPro" id="IPR010982">
    <property type="entry name" value="Lambda_DNA-bd_dom_sf"/>
</dbReference>
<organism evidence="3 4">
    <name type="scientific">Halobacillus shinanisalinarum</name>
    <dbReference type="NCBI Taxonomy" id="2932258"/>
    <lineage>
        <taxon>Bacteria</taxon>
        <taxon>Bacillati</taxon>
        <taxon>Bacillota</taxon>
        <taxon>Bacilli</taxon>
        <taxon>Bacillales</taxon>
        <taxon>Bacillaceae</taxon>
        <taxon>Halobacillus</taxon>
    </lineage>
</organism>
<feature type="domain" description="HTH cro/C1-type" evidence="2">
    <location>
        <begin position="6"/>
        <end position="61"/>
    </location>
</feature>